<evidence type="ECO:0000256" key="4">
    <source>
        <dbReference type="ARBA" id="ARBA00022801"/>
    </source>
</evidence>
<evidence type="ECO:0000256" key="5">
    <source>
        <dbReference type="ARBA" id="ARBA00023180"/>
    </source>
</evidence>
<dbReference type="OrthoDB" id="775830at2759"/>
<dbReference type="Gramene" id="TraesCS7B03G1185100.1">
    <property type="protein sequence ID" value="TraesCS7B03G1185100.1.CDS1"/>
    <property type="gene ID" value="TraesCS7B03G1185100"/>
</dbReference>
<dbReference type="CDD" id="cd05476">
    <property type="entry name" value="pepsin_A_like_plant"/>
    <property type="match status" value="1"/>
</dbReference>
<dbReference type="EnsemblPlants" id="TraesCS7B02G437500.1">
    <property type="protein sequence ID" value="TraesCS7B02G437500.1.cds1"/>
    <property type="gene ID" value="TraesCS7B02G437500"/>
</dbReference>
<feature type="chain" id="PRO_5043180912" description="Peptidase A1 domain-containing protein" evidence="7">
    <location>
        <begin position="19"/>
        <end position="463"/>
    </location>
</feature>
<evidence type="ECO:0000256" key="1">
    <source>
        <dbReference type="ARBA" id="ARBA00007447"/>
    </source>
</evidence>
<dbReference type="RefSeq" id="XP_044432437.1">
    <property type="nucleotide sequence ID" value="XM_044576502.1"/>
</dbReference>
<dbReference type="SUPFAM" id="SSF50630">
    <property type="entry name" value="Acid proteases"/>
    <property type="match status" value="1"/>
</dbReference>
<feature type="domain" description="Peptidase A1" evidence="8">
    <location>
        <begin position="92"/>
        <end position="445"/>
    </location>
</feature>
<accession>A0A3B6SP56</accession>
<dbReference type="InterPro" id="IPR001461">
    <property type="entry name" value="Aspartic_peptidase_A1"/>
</dbReference>
<keyword evidence="4" id="KW-0378">Hydrolase</keyword>
<dbReference type="Proteomes" id="UP000019116">
    <property type="component" value="Chromosome 7B"/>
</dbReference>
<dbReference type="InterPro" id="IPR051708">
    <property type="entry name" value="Plant_Aspart_Prot_A1"/>
</dbReference>
<keyword evidence="2" id="KW-0645">Protease</keyword>
<evidence type="ECO:0000256" key="3">
    <source>
        <dbReference type="ARBA" id="ARBA00022750"/>
    </source>
</evidence>
<keyword evidence="7" id="KW-0732">Signal</keyword>
<dbReference type="AlphaFoldDB" id="A0A3B6SP56"/>
<sequence length="463" mass="48783">MPGTTISGVLLLACVVLAVQLCVCTELRNNGSRGDDGFSVEFIHRDSVRSPFHDPSLTAHGRVLAAARRSTARARVIDDGTMSEVDHRSFEYLMAVGIGTPPTRMLAIADTGSDLVWFNCRNGTGAAAVDRPPSVVLFDPDNSTTFGLVGCKSRACRAIPDGATCALASNCKYIYSYGDGSRTSGLISTETFTFAHVPGTARGHRGRRKRVATVNFGCSTATAGTFQADGVVGLGGGALSLVTQLGAHKSLGGRKFSYCLVPYSVNASSALNFGARAIVKDTGAVATPLIPSLVDTYYTVDLQSVKIGNMTIASPHGHQDVIVDSGTTLTFLNKALLDPMVKELSRRIKLPRAPSPDKLLTLCFDVSRVGERRAKAMVPDVTLGLGGGAAVTLNAENTFVVVEEGTMCLAVSAVPERLPASILGNIAQQNMHVGYDLDKRTVTFAAANCAASYHVPIHPPPPM</sequence>
<dbReference type="GO" id="GO:0004190">
    <property type="term" value="F:aspartic-type endopeptidase activity"/>
    <property type="evidence" value="ECO:0000318"/>
    <property type="project" value="GO_Central"/>
</dbReference>
<organism evidence="9">
    <name type="scientific">Triticum aestivum</name>
    <name type="common">Wheat</name>
    <dbReference type="NCBI Taxonomy" id="4565"/>
    <lineage>
        <taxon>Eukaryota</taxon>
        <taxon>Viridiplantae</taxon>
        <taxon>Streptophyta</taxon>
        <taxon>Embryophyta</taxon>
        <taxon>Tracheophyta</taxon>
        <taxon>Spermatophyta</taxon>
        <taxon>Magnoliopsida</taxon>
        <taxon>Liliopsida</taxon>
        <taxon>Poales</taxon>
        <taxon>Poaceae</taxon>
        <taxon>BOP clade</taxon>
        <taxon>Pooideae</taxon>
        <taxon>Triticodae</taxon>
        <taxon>Triticeae</taxon>
        <taxon>Triticinae</taxon>
        <taxon>Triticum</taxon>
    </lineage>
</organism>
<dbReference type="Pfam" id="PF14541">
    <property type="entry name" value="TAXi_C"/>
    <property type="match status" value="1"/>
</dbReference>
<dbReference type="STRING" id="4565.A0A3B6SP56"/>
<dbReference type="PANTHER" id="PTHR47967:SF18">
    <property type="entry name" value="PEPTIDASE A1 DOMAIN-CONTAINING PROTEIN"/>
    <property type="match status" value="1"/>
</dbReference>
<name>A0A3B6SP56_WHEAT</name>
<feature type="signal peptide" evidence="7">
    <location>
        <begin position="1"/>
        <end position="18"/>
    </location>
</feature>
<reference evidence="9" key="2">
    <citation type="submission" date="2018-10" db="UniProtKB">
        <authorList>
            <consortium name="EnsemblPlants"/>
        </authorList>
    </citation>
    <scope>IDENTIFICATION</scope>
</reference>
<dbReference type="GO" id="GO:0005576">
    <property type="term" value="C:extracellular region"/>
    <property type="evidence" value="ECO:0000318"/>
    <property type="project" value="GO_Central"/>
</dbReference>
<dbReference type="InterPro" id="IPR032799">
    <property type="entry name" value="TAXi_C"/>
</dbReference>
<dbReference type="InterPro" id="IPR021109">
    <property type="entry name" value="Peptidase_aspartic_dom_sf"/>
</dbReference>
<keyword evidence="10" id="KW-1185">Reference proteome</keyword>
<evidence type="ECO:0000313" key="10">
    <source>
        <dbReference type="Proteomes" id="UP000019116"/>
    </source>
</evidence>
<gene>
    <name evidence="9" type="primary">LOC123158585</name>
</gene>
<dbReference type="PROSITE" id="PS51767">
    <property type="entry name" value="PEPTIDASE_A1"/>
    <property type="match status" value="1"/>
</dbReference>
<reference evidence="9" key="1">
    <citation type="submission" date="2018-08" db="EMBL/GenBank/DDBJ databases">
        <authorList>
            <person name="Rossello M."/>
        </authorList>
    </citation>
    <scope>NUCLEOTIDE SEQUENCE [LARGE SCALE GENOMIC DNA]</scope>
    <source>
        <strain evidence="9">cv. Chinese Spring</strain>
    </source>
</reference>
<dbReference type="InterPro" id="IPR034161">
    <property type="entry name" value="Pepsin-like_plant"/>
</dbReference>
<dbReference type="InterPro" id="IPR033121">
    <property type="entry name" value="PEPTIDASE_A1"/>
</dbReference>
<protein>
    <recommendedName>
        <fullName evidence="8">Peptidase A1 domain-containing protein</fullName>
    </recommendedName>
</protein>
<evidence type="ECO:0000313" key="9">
    <source>
        <dbReference type="EnsemblPlants" id="TraesCS7B02G437500.1.cds1"/>
    </source>
</evidence>
<dbReference type="OMA" id="TFAAANC"/>
<proteinExistence type="inferred from homology"/>
<dbReference type="Gramene" id="TraesCS7B02G437500.1">
    <property type="protein sequence ID" value="TraesCS7B02G437500.1.cds1"/>
    <property type="gene ID" value="TraesCS7B02G437500"/>
</dbReference>
<evidence type="ECO:0000256" key="2">
    <source>
        <dbReference type="ARBA" id="ARBA00022670"/>
    </source>
</evidence>
<dbReference type="Gene3D" id="2.40.70.10">
    <property type="entry name" value="Acid Proteases"/>
    <property type="match status" value="2"/>
</dbReference>
<dbReference type="SMR" id="A0A3B6SP56"/>
<dbReference type="Pfam" id="PF14543">
    <property type="entry name" value="TAXi_N"/>
    <property type="match status" value="1"/>
</dbReference>
<dbReference type="KEGG" id="taes:123158585"/>
<keyword evidence="5" id="KW-0325">Glycoprotein</keyword>
<evidence type="ECO:0000256" key="7">
    <source>
        <dbReference type="SAM" id="SignalP"/>
    </source>
</evidence>
<evidence type="ECO:0000259" key="8">
    <source>
        <dbReference type="PROSITE" id="PS51767"/>
    </source>
</evidence>
<evidence type="ECO:0000256" key="6">
    <source>
        <dbReference type="PIRSR" id="PIRSR601461-1"/>
    </source>
</evidence>
<feature type="active site" evidence="6">
    <location>
        <position position="324"/>
    </location>
</feature>
<comment type="similarity">
    <text evidence="1">Belongs to the peptidase A1 family.</text>
</comment>
<dbReference type="GO" id="GO:0006508">
    <property type="term" value="P:proteolysis"/>
    <property type="evidence" value="ECO:0007669"/>
    <property type="project" value="UniProtKB-KW"/>
</dbReference>
<feature type="active site" evidence="6">
    <location>
        <position position="110"/>
    </location>
</feature>
<dbReference type="GeneID" id="123158585"/>
<dbReference type="PRINTS" id="PR00792">
    <property type="entry name" value="PEPSIN"/>
</dbReference>
<dbReference type="PANTHER" id="PTHR47967">
    <property type="entry name" value="OS07G0603500 PROTEIN-RELATED"/>
    <property type="match status" value="1"/>
</dbReference>
<keyword evidence="3" id="KW-0064">Aspartyl protease</keyword>
<dbReference type="InterPro" id="IPR032861">
    <property type="entry name" value="TAXi_N"/>
</dbReference>